<gene>
    <name evidence="3" type="ORF">DP107_17335</name>
</gene>
<dbReference type="GO" id="GO:0008395">
    <property type="term" value="F:steroid hydroxylase activity"/>
    <property type="evidence" value="ECO:0007669"/>
    <property type="project" value="TreeGrafter"/>
</dbReference>
<comment type="caution">
    <text evidence="3">The sequence shown here is derived from an EMBL/GenBank/DDBJ whole genome shotgun (WGS) entry which is preliminary data.</text>
</comment>
<dbReference type="Gene3D" id="1.10.630.10">
    <property type="entry name" value="Cytochrome P450"/>
    <property type="match status" value="1"/>
</dbReference>
<keyword evidence="2" id="KW-0560">Oxidoreductase</keyword>
<dbReference type="GO" id="GO:0020037">
    <property type="term" value="F:heme binding"/>
    <property type="evidence" value="ECO:0007669"/>
    <property type="project" value="InterPro"/>
</dbReference>
<dbReference type="Pfam" id="PF00067">
    <property type="entry name" value="p450"/>
    <property type="match status" value="1"/>
</dbReference>
<evidence type="ECO:0008006" key="5">
    <source>
        <dbReference type="Google" id="ProtNLM"/>
    </source>
</evidence>
<evidence type="ECO:0000313" key="4">
    <source>
        <dbReference type="Proteomes" id="UP000319894"/>
    </source>
</evidence>
<keyword evidence="2" id="KW-0408">Iron</keyword>
<keyword evidence="4" id="KW-1185">Reference proteome</keyword>
<dbReference type="InParanoid" id="A0A554MV19"/>
<evidence type="ECO:0000256" key="1">
    <source>
        <dbReference type="ARBA" id="ARBA00010617"/>
    </source>
</evidence>
<proteinExistence type="inferred from homology"/>
<dbReference type="PANTHER" id="PTHR46696:SF4">
    <property type="entry name" value="BIOTIN BIOSYNTHESIS CYTOCHROME P450"/>
    <property type="match status" value="1"/>
</dbReference>
<keyword evidence="2" id="KW-0503">Monooxygenase</keyword>
<evidence type="ECO:0000313" key="3">
    <source>
        <dbReference type="EMBL" id="TSD08972.1"/>
    </source>
</evidence>
<accession>A0A554MV19</accession>
<dbReference type="EMBL" id="QMDX01000019">
    <property type="protein sequence ID" value="TSD08972.1"/>
    <property type="molecule type" value="Genomic_DNA"/>
</dbReference>
<dbReference type="GO" id="GO:0005506">
    <property type="term" value="F:iron ion binding"/>
    <property type="evidence" value="ECO:0007669"/>
    <property type="project" value="InterPro"/>
</dbReference>
<organism evidence="3 4">
    <name type="scientific">Haloglomus irregulare</name>
    <dbReference type="NCBI Taxonomy" id="2234134"/>
    <lineage>
        <taxon>Archaea</taxon>
        <taxon>Methanobacteriati</taxon>
        <taxon>Methanobacteriota</taxon>
        <taxon>Stenosarchaea group</taxon>
        <taxon>Halobacteria</taxon>
        <taxon>Halobacteriales</taxon>
        <taxon>Natronomonadaceae</taxon>
        <taxon>Haloglomus</taxon>
    </lineage>
</organism>
<dbReference type="Proteomes" id="UP000319894">
    <property type="component" value="Unassembled WGS sequence"/>
</dbReference>
<keyword evidence="2" id="KW-0349">Heme</keyword>
<dbReference type="GO" id="GO:0036199">
    <property type="term" value="F:cholest-4-en-3-one 26-monooxygenase activity"/>
    <property type="evidence" value="ECO:0007669"/>
    <property type="project" value="TreeGrafter"/>
</dbReference>
<dbReference type="InterPro" id="IPR036396">
    <property type="entry name" value="Cyt_P450_sf"/>
</dbReference>
<sequence length="401" mass="44698">MGSGSKAFDADIDDSLPRGLRSIEALHDPFAWYHKNRRASSVQYDDHRGVYDVFSYKQVKEGLQNSEQLIRPPLAGDQTNNALSYFDTAMIWSDGSEHKGVKGELFRYFSPRMLKGIEESIVSITEAQLDTALDDGGEFDFVDEFAVPVPLRVIMSIVGIPQEDHQQLLEWLETFRSVMTSEDSAEGSLKGKHMTAAAEYFETLVDERSSSPQNDLISELAQETNLTNEEIGSNCFDFALAGQGTMSELLGNAIYILDEQDLVGNVDEYDFEILVEEVLRYRSPLQARARKTTEAVTLDGTTIPADETVILWIGAANRDPARFDEPDAFCPHRDPKHLAFGSGAHSCIGAPIARMEAPIILRTFFDTIRDFSLEQDALVPKPKASKLGFDRMPIQAEVSIE</sequence>
<dbReference type="OrthoDB" id="40089at2157"/>
<comment type="similarity">
    <text evidence="1 2">Belongs to the cytochrome P450 family.</text>
</comment>
<dbReference type="PRINTS" id="PR00359">
    <property type="entry name" value="BP450"/>
</dbReference>
<dbReference type="GO" id="GO:0006707">
    <property type="term" value="P:cholesterol catabolic process"/>
    <property type="evidence" value="ECO:0007669"/>
    <property type="project" value="TreeGrafter"/>
</dbReference>
<dbReference type="PROSITE" id="PS00086">
    <property type="entry name" value="CYTOCHROME_P450"/>
    <property type="match status" value="1"/>
</dbReference>
<dbReference type="PANTHER" id="PTHR46696">
    <property type="entry name" value="P450, PUTATIVE (EUROFUNG)-RELATED"/>
    <property type="match status" value="1"/>
</dbReference>
<reference evidence="3 4" key="1">
    <citation type="submission" date="2018-06" db="EMBL/GenBank/DDBJ databases">
        <title>Natronomonas sp. F16-60 a new haloarchaeon isolated from a solar saltern of Isla Cristina, Huelva, Spain.</title>
        <authorList>
            <person name="Duran-Viseras A."/>
            <person name="Sanchez-Porro C."/>
            <person name="Ventosa A."/>
        </authorList>
    </citation>
    <scope>NUCLEOTIDE SEQUENCE [LARGE SCALE GENOMIC DNA]</scope>
    <source>
        <strain evidence="3 4">F16-60</strain>
    </source>
</reference>
<protein>
    <recommendedName>
        <fullName evidence="5">Cytochrome P450</fullName>
    </recommendedName>
</protein>
<name>A0A554MV19_9EURY</name>
<dbReference type="AlphaFoldDB" id="A0A554MV19"/>
<dbReference type="InterPro" id="IPR001128">
    <property type="entry name" value="Cyt_P450"/>
</dbReference>
<dbReference type="SUPFAM" id="SSF48264">
    <property type="entry name" value="Cytochrome P450"/>
    <property type="match status" value="1"/>
</dbReference>
<dbReference type="InterPro" id="IPR002397">
    <property type="entry name" value="Cyt_P450_B"/>
</dbReference>
<dbReference type="RefSeq" id="WP_144263383.1">
    <property type="nucleotide sequence ID" value="NZ_QMDX01000019.1"/>
</dbReference>
<evidence type="ECO:0000256" key="2">
    <source>
        <dbReference type="RuleBase" id="RU000461"/>
    </source>
</evidence>
<dbReference type="InterPro" id="IPR017972">
    <property type="entry name" value="Cyt_P450_CS"/>
</dbReference>
<keyword evidence="2" id="KW-0479">Metal-binding</keyword>